<dbReference type="EMBL" id="PTPZ01000006">
    <property type="protein sequence ID" value="PPZ90984.1"/>
    <property type="molecule type" value="Genomic_DNA"/>
</dbReference>
<proteinExistence type="predicted"/>
<reference evidence="2 3" key="1">
    <citation type="submission" date="2018-02" db="EMBL/GenBank/DDBJ databases">
        <title>Draft genome sequence of bacterial isolates from marine environment.</title>
        <authorList>
            <person name="Singh S.K."/>
            <person name="Hill R."/>
            <person name="Major S."/>
            <person name="Cai H."/>
            <person name="Li Y."/>
        </authorList>
    </citation>
    <scope>NUCLEOTIDE SEQUENCE [LARGE SCALE GENOMIC DNA]</scope>
    <source>
        <strain evidence="2 3">IMET F</strain>
    </source>
</reference>
<keyword evidence="1" id="KW-1133">Transmembrane helix</keyword>
<dbReference type="RefSeq" id="WP_104793994.1">
    <property type="nucleotide sequence ID" value="NZ_PTPZ01000006.1"/>
</dbReference>
<dbReference type="AlphaFoldDB" id="A0A2S7I354"/>
<name>A0A2S7I354_9FLAO</name>
<evidence type="ECO:0000256" key="1">
    <source>
        <dbReference type="SAM" id="Phobius"/>
    </source>
</evidence>
<accession>A0A2S7I354</accession>
<dbReference type="Proteomes" id="UP000238565">
    <property type="component" value="Unassembled WGS sequence"/>
</dbReference>
<evidence type="ECO:0000313" key="3">
    <source>
        <dbReference type="Proteomes" id="UP000238565"/>
    </source>
</evidence>
<sequence>MLKYSFILLAVYFLYYAGNVVYDLFLKKEKTVHTDDTEEFSLADFAQSESLPPSSVGIEDVENIRTPKSFLKSEIPTAQAQNTFEENPDLEELRRRFESEQDLDGFDDVEKPIKNVTENTESIQSKNNENHQNQIQEEQGLSIQKSNRNKWYQLLNLAETSVQMISHNDGYKIYHSIM</sequence>
<evidence type="ECO:0000313" key="2">
    <source>
        <dbReference type="EMBL" id="PPZ90984.1"/>
    </source>
</evidence>
<protein>
    <submittedName>
        <fullName evidence="2">Uncharacterized protein</fullName>
    </submittedName>
</protein>
<keyword evidence="1" id="KW-0812">Transmembrane</keyword>
<keyword evidence="1" id="KW-0472">Membrane</keyword>
<organism evidence="2 3">
    <name type="scientific">Cloacibacterium normanense</name>
    <dbReference type="NCBI Taxonomy" id="237258"/>
    <lineage>
        <taxon>Bacteria</taxon>
        <taxon>Pseudomonadati</taxon>
        <taxon>Bacteroidota</taxon>
        <taxon>Flavobacteriia</taxon>
        <taxon>Flavobacteriales</taxon>
        <taxon>Weeksellaceae</taxon>
    </lineage>
</organism>
<comment type="caution">
    <text evidence="2">The sequence shown here is derived from an EMBL/GenBank/DDBJ whole genome shotgun (WGS) entry which is preliminary data.</text>
</comment>
<gene>
    <name evidence="2" type="ORF">C3729_09900</name>
</gene>
<feature type="transmembrane region" description="Helical" evidence="1">
    <location>
        <begin position="6"/>
        <end position="25"/>
    </location>
</feature>